<organism evidence="1 2">
    <name type="scientific">Bergeyella cardium</name>
    <dbReference type="NCBI Taxonomy" id="1585976"/>
    <lineage>
        <taxon>Bacteria</taxon>
        <taxon>Pseudomonadati</taxon>
        <taxon>Bacteroidota</taxon>
        <taxon>Flavobacteriia</taxon>
        <taxon>Flavobacteriales</taxon>
        <taxon>Weeksellaceae</taxon>
        <taxon>Bergeyella</taxon>
    </lineage>
</organism>
<dbReference type="OrthoDB" id="1097715at2"/>
<dbReference type="KEGG" id="bcad:DBX24_03930"/>
<dbReference type="PROSITE" id="PS51257">
    <property type="entry name" value="PROKAR_LIPOPROTEIN"/>
    <property type="match status" value="1"/>
</dbReference>
<sequence>MKKFVLVYFGFLVVLSSCASKRYVESGVLSQMIAEDRFSFVAEKATPMDYSAVNNASASIPGAVPMRILDLSGQGYTLEVQKDALFVHLPYFGRAYNLSYGGRDAGFNFESKDFYMTKTDRGKRGMLYTFDVKDQPSVKRMSLEIFSNGRAYLSISSSDRQPISYDGFVTKVEEK</sequence>
<name>A0A6P1QW75_9FLAO</name>
<reference evidence="1 2" key="1">
    <citation type="submission" date="2018-04" db="EMBL/GenBank/DDBJ databases">
        <title>Characteristic and Complete Genome Sequencing of A Novel Member of Infective Endocarditis Causative Bacteria: Bergeyella cardium QL-PH.</title>
        <authorList>
            <person name="Pan H."/>
            <person name="Sun E."/>
            <person name="Zhang Y."/>
        </authorList>
    </citation>
    <scope>NUCLEOTIDE SEQUENCE [LARGE SCALE GENOMIC DNA]</scope>
    <source>
        <strain evidence="1 2">HPQL</strain>
    </source>
</reference>
<gene>
    <name evidence="1" type="ORF">DBX24_03930</name>
</gene>
<accession>A0A6P1QW75</accession>
<protein>
    <submittedName>
        <fullName evidence="1">DUF4251 domain-containing protein</fullName>
    </submittedName>
</protein>
<proteinExistence type="predicted"/>
<dbReference type="Gene3D" id="2.40.128.410">
    <property type="match status" value="1"/>
</dbReference>
<evidence type="ECO:0000313" key="2">
    <source>
        <dbReference type="Proteomes" id="UP000464318"/>
    </source>
</evidence>
<dbReference type="EMBL" id="CP029149">
    <property type="protein sequence ID" value="QHN65101.1"/>
    <property type="molecule type" value="Genomic_DNA"/>
</dbReference>
<dbReference type="InterPro" id="IPR025347">
    <property type="entry name" value="DUF4251"/>
</dbReference>
<dbReference type="AlphaFoldDB" id="A0A6P1QW75"/>
<evidence type="ECO:0000313" key="1">
    <source>
        <dbReference type="EMBL" id="QHN65101.1"/>
    </source>
</evidence>
<dbReference type="Proteomes" id="UP000464318">
    <property type="component" value="Chromosome"/>
</dbReference>
<dbReference type="Pfam" id="PF14059">
    <property type="entry name" value="DUF4251"/>
    <property type="match status" value="1"/>
</dbReference>
<keyword evidence="2" id="KW-1185">Reference proteome</keyword>
<dbReference type="RefSeq" id="WP_120488282.1">
    <property type="nucleotide sequence ID" value="NZ_CP029149.1"/>
</dbReference>